<name>A0A2P2PR09_RHIMU</name>
<dbReference type="AlphaFoldDB" id="A0A2P2PR09"/>
<protein>
    <submittedName>
        <fullName evidence="1">Uncharacterized protein</fullName>
    </submittedName>
</protein>
<organism evidence="1">
    <name type="scientific">Rhizophora mucronata</name>
    <name type="common">Asiatic mangrove</name>
    <dbReference type="NCBI Taxonomy" id="61149"/>
    <lineage>
        <taxon>Eukaryota</taxon>
        <taxon>Viridiplantae</taxon>
        <taxon>Streptophyta</taxon>
        <taxon>Embryophyta</taxon>
        <taxon>Tracheophyta</taxon>
        <taxon>Spermatophyta</taxon>
        <taxon>Magnoliopsida</taxon>
        <taxon>eudicotyledons</taxon>
        <taxon>Gunneridae</taxon>
        <taxon>Pentapetalae</taxon>
        <taxon>rosids</taxon>
        <taxon>fabids</taxon>
        <taxon>Malpighiales</taxon>
        <taxon>Rhizophoraceae</taxon>
        <taxon>Rhizophora</taxon>
    </lineage>
</organism>
<sequence length="41" mass="4638">MIMAVHDTRSCSFMLSKIHLPIVTFPHLAYMSTSELAMNVL</sequence>
<dbReference type="EMBL" id="GGEC01076692">
    <property type="protein sequence ID" value="MBX57176.1"/>
    <property type="molecule type" value="Transcribed_RNA"/>
</dbReference>
<proteinExistence type="predicted"/>
<evidence type="ECO:0000313" key="1">
    <source>
        <dbReference type="EMBL" id="MBX57176.1"/>
    </source>
</evidence>
<accession>A0A2P2PR09</accession>
<reference evidence="1" key="1">
    <citation type="submission" date="2018-02" db="EMBL/GenBank/DDBJ databases">
        <title>Rhizophora mucronata_Transcriptome.</title>
        <authorList>
            <person name="Meera S.P."/>
            <person name="Sreeshan A."/>
            <person name="Augustine A."/>
        </authorList>
    </citation>
    <scope>NUCLEOTIDE SEQUENCE</scope>
    <source>
        <tissue evidence="1">Leaf</tissue>
    </source>
</reference>